<dbReference type="EC" id="1.20.4.-" evidence="3"/>
<dbReference type="GO" id="GO:0016491">
    <property type="term" value="F:oxidoreductase activity"/>
    <property type="evidence" value="ECO:0007669"/>
    <property type="project" value="UniProtKB-KW"/>
</dbReference>
<organism evidence="3 4">
    <name type="scientific">Mycolicibacterium aurum</name>
    <name type="common">Mycobacterium aurum</name>
    <dbReference type="NCBI Taxonomy" id="1791"/>
    <lineage>
        <taxon>Bacteria</taxon>
        <taxon>Bacillati</taxon>
        <taxon>Actinomycetota</taxon>
        <taxon>Actinomycetes</taxon>
        <taxon>Mycobacteriales</taxon>
        <taxon>Mycobacteriaceae</taxon>
        <taxon>Mycolicibacterium</taxon>
    </lineage>
</organism>
<reference evidence="3 4" key="1">
    <citation type="submission" date="2018-12" db="EMBL/GenBank/DDBJ databases">
        <authorList>
            <consortium name="Pathogen Informatics"/>
        </authorList>
    </citation>
    <scope>NUCLEOTIDE SEQUENCE [LARGE SCALE GENOMIC DNA]</scope>
    <source>
        <strain evidence="3 4">NCTC10437</strain>
    </source>
</reference>
<evidence type="ECO:0000256" key="1">
    <source>
        <dbReference type="ARBA" id="ARBA00022849"/>
    </source>
</evidence>
<dbReference type="STRING" id="1791.GCA_001049355_03701"/>
<sequence length="226" mass="24887">MTGSITPDTHSHLRHDLTIDQRLALKSAAAHLETEFDGMYGIDTIERFLHSSYDQFAGHAKIANFLPLLAERFARQRLRALAKVEGKHHDGKPTVLFLCTHNAGRSQMAMGFFTHLAGDAAVAWSGGSEPGHEVNPAAVAAMAECGIDISREYPKPWTDEIVRAADVIITMGCGDACPVFPGHRYEEWKLDDPHGQGVDAVRPIRDEIERRVRALLDELDVPTGGR</sequence>
<name>A0A3S4RT15_MYCAU</name>
<dbReference type="SUPFAM" id="SSF52788">
    <property type="entry name" value="Phosphotyrosine protein phosphatases I"/>
    <property type="match status" value="1"/>
</dbReference>
<dbReference type="RefSeq" id="WP_048633569.1">
    <property type="nucleotide sequence ID" value="NZ_CVQQ01000012.1"/>
</dbReference>
<dbReference type="Gene3D" id="3.40.50.2300">
    <property type="match status" value="1"/>
</dbReference>
<dbReference type="Pfam" id="PF21234">
    <property type="entry name" value="Phosphatase-like_N"/>
    <property type="match status" value="1"/>
</dbReference>
<dbReference type="KEGG" id="mauu:NCTC10437_04852"/>
<dbReference type="Pfam" id="PF01451">
    <property type="entry name" value="LMWPc"/>
    <property type="match status" value="1"/>
</dbReference>
<dbReference type="InterPro" id="IPR036196">
    <property type="entry name" value="Ptyr_pPase_sf"/>
</dbReference>
<accession>A0A3S4RT15</accession>
<evidence type="ECO:0000313" key="3">
    <source>
        <dbReference type="EMBL" id="VEG57831.1"/>
    </source>
</evidence>
<dbReference type="NCBIfam" id="NF046112">
    <property type="entry name" value="MSMEG_6209_Nter"/>
    <property type="match status" value="1"/>
</dbReference>
<dbReference type="OrthoDB" id="9799372at2"/>
<dbReference type="InterPro" id="IPR048716">
    <property type="entry name" value="Phosphatase-like_N"/>
</dbReference>
<proteinExistence type="predicted"/>
<protein>
    <submittedName>
        <fullName evidence="3">Protein tyrosine phosphatase</fullName>
        <ecNumber evidence="3">1.20.4.-</ecNumber>
    </submittedName>
</protein>
<dbReference type="EMBL" id="LR134356">
    <property type="protein sequence ID" value="VEG57831.1"/>
    <property type="molecule type" value="Genomic_DNA"/>
</dbReference>
<dbReference type="GO" id="GO:0046685">
    <property type="term" value="P:response to arsenic-containing substance"/>
    <property type="evidence" value="ECO:0007669"/>
    <property type="project" value="UniProtKB-KW"/>
</dbReference>
<dbReference type="PANTHER" id="PTHR43428:SF1">
    <property type="entry name" value="ARSENATE REDUCTASE"/>
    <property type="match status" value="1"/>
</dbReference>
<dbReference type="Proteomes" id="UP000279306">
    <property type="component" value="Chromosome"/>
</dbReference>
<dbReference type="PANTHER" id="PTHR43428">
    <property type="entry name" value="ARSENATE REDUCTASE"/>
    <property type="match status" value="1"/>
</dbReference>
<dbReference type="SMART" id="SM00226">
    <property type="entry name" value="LMWPc"/>
    <property type="match status" value="1"/>
</dbReference>
<evidence type="ECO:0000313" key="4">
    <source>
        <dbReference type="Proteomes" id="UP000279306"/>
    </source>
</evidence>
<dbReference type="InterPro" id="IPR023485">
    <property type="entry name" value="Ptyr_pPase"/>
</dbReference>
<keyword evidence="3" id="KW-0560">Oxidoreductase</keyword>
<dbReference type="Gene3D" id="1.10.8.1060">
    <property type="entry name" value="Corynebacterium glutamicum thioredoxin-dependent arsenate reductase, N-terminal domain"/>
    <property type="match status" value="1"/>
</dbReference>
<keyword evidence="4" id="KW-1185">Reference proteome</keyword>
<evidence type="ECO:0000259" key="2">
    <source>
        <dbReference type="SMART" id="SM00226"/>
    </source>
</evidence>
<dbReference type="CDD" id="cd16345">
    <property type="entry name" value="LMWP_ArsC"/>
    <property type="match status" value="1"/>
</dbReference>
<feature type="domain" description="Phosphotyrosine protein phosphatase I" evidence="2">
    <location>
        <begin position="93"/>
        <end position="218"/>
    </location>
</feature>
<gene>
    <name evidence="3" type="primary">arsC_3</name>
    <name evidence="3" type="ORF">NCTC10437_04852</name>
</gene>
<dbReference type="AlphaFoldDB" id="A0A3S4RT15"/>
<keyword evidence="1" id="KW-0059">Arsenical resistance</keyword>